<keyword evidence="4" id="KW-1185">Reference proteome</keyword>
<dbReference type="InterPro" id="IPR052513">
    <property type="entry name" value="Thioester_dehydratase-like"/>
</dbReference>
<dbReference type="Pfam" id="PF12172">
    <property type="entry name" value="zf-ChsH2"/>
    <property type="match status" value="1"/>
</dbReference>
<evidence type="ECO:0000313" key="4">
    <source>
        <dbReference type="Proteomes" id="UP000192840"/>
    </source>
</evidence>
<dbReference type="InterPro" id="IPR002878">
    <property type="entry name" value="ChsH2_C"/>
</dbReference>
<protein>
    <recommendedName>
        <fullName evidence="5">DUF35 domain-containing protein</fullName>
    </recommendedName>
</protein>
<dbReference type="InterPro" id="IPR012340">
    <property type="entry name" value="NA-bd_OB-fold"/>
</dbReference>
<dbReference type="InterPro" id="IPR022002">
    <property type="entry name" value="ChsH2_Znr"/>
</dbReference>
<feature type="domain" description="ChsH2 C-terminal OB-fold" evidence="1">
    <location>
        <begin position="62"/>
        <end position="123"/>
    </location>
</feature>
<organism evidence="3 4">
    <name type="scientific">Lentzea albidocapillata</name>
    <dbReference type="NCBI Taxonomy" id="40571"/>
    <lineage>
        <taxon>Bacteria</taxon>
        <taxon>Bacillati</taxon>
        <taxon>Actinomycetota</taxon>
        <taxon>Actinomycetes</taxon>
        <taxon>Pseudonocardiales</taxon>
        <taxon>Pseudonocardiaceae</taxon>
        <taxon>Lentzea</taxon>
    </lineage>
</organism>
<dbReference type="Gene3D" id="6.10.30.10">
    <property type="match status" value="1"/>
</dbReference>
<evidence type="ECO:0000259" key="2">
    <source>
        <dbReference type="Pfam" id="PF12172"/>
    </source>
</evidence>
<dbReference type="PANTHER" id="PTHR34075">
    <property type="entry name" value="BLR3430 PROTEIN"/>
    <property type="match status" value="1"/>
</dbReference>
<dbReference type="Pfam" id="PF01796">
    <property type="entry name" value="OB_ChsH2_C"/>
    <property type="match status" value="1"/>
</dbReference>
<evidence type="ECO:0000259" key="1">
    <source>
        <dbReference type="Pfam" id="PF01796"/>
    </source>
</evidence>
<evidence type="ECO:0008006" key="5">
    <source>
        <dbReference type="Google" id="ProtNLM"/>
    </source>
</evidence>
<dbReference type="PANTHER" id="PTHR34075:SF5">
    <property type="entry name" value="BLR3430 PROTEIN"/>
    <property type="match status" value="1"/>
</dbReference>
<dbReference type="RefSeq" id="WP_030477377.1">
    <property type="nucleotide sequence ID" value="NZ_FWYC01000007.1"/>
</dbReference>
<reference evidence="4" key="1">
    <citation type="submission" date="2017-04" db="EMBL/GenBank/DDBJ databases">
        <authorList>
            <person name="Varghese N."/>
            <person name="Submissions S."/>
        </authorList>
    </citation>
    <scope>NUCLEOTIDE SEQUENCE [LARGE SCALE GENOMIC DNA]</scope>
    <source>
        <strain evidence="4">DSM 44073</strain>
    </source>
</reference>
<dbReference type="SUPFAM" id="SSF50249">
    <property type="entry name" value="Nucleic acid-binding proteins"/>
    <property type="match status" value="1"/>
</dbReference>
<dbReference type="STRING" id="40571.SAMN05660733_02970"/>
<sequence>MNGASGPQSAVPVPVVTEDNAFWFAAAREGRLVIQRCVPCGELRHPPAPTCALCRSFDWDCVEACGRGTLHSYAIAYYPKDPAFDYPLVIGLAELAEGVRIVADMPGADPSRIAIGLPVEVVFAPHYRGELLPTLREVRS</sequence>
<gene>
    <name evidence="3" type="ORF">SAMN05660733_02970</name>
</gene>
<dbReference type="eggNOG" id="COG1545">
    <property type="taxonomic scope" value="Bacteria"/>
</dbReference>
<feature type="domain" description="ChsH2 rubredoxin-like zinc ribbon" evidence="2">
    <location>
        <begin position="24"/>
        <end position="59"/>
    </location>
</feature>
<evidence type="ECO:0000313" key="3">
    <source>
        <dbReference type="EMBL" id="SMC96210.1"/>
    </source>
</evidence>
<dbReference type="AlphaFoldDB" id="A0A1W2DFC1"/>
<dbReference type="OrthoDB" id="4275032at2"/>
<dbReference type="Proteomes" id="UP000192840">
    <property type="component" value="Unassembled WGS sequence"/>
</dbReference>
<name>A0A1W2DFC1_9PSEU</name>
<accession>A0A1W2DFC1</accession>
<proteinExistence type="predicted"/>
<dbReference type="EMBL" id="FWYC01000007">
    <property type="protein sequence ID" value="SMC96210.1"/>
    <property type="molecule type" value="Genomic_DNA"/>
</dbReference>